<organism evidence="1 2">
    <name type="scientific">Pleurodeles waltl</name>
    <name type="common">Iberian ribbed newt</name>
    <dbReference type="NCBI Taxonomy" id="8319"/>
    <lineage>
        <taxon>Eukaryota</taxon>
        <taxon>Metazoa</taxon>
        <taxon>Chordata</taxon>
        <taxon>Craniata</taxon>
        <taxon>Vertebrata</taxon>
        <taxon>Euteleostomi</taxon>
        <taxon>Amphibia</taxon>
        <taxon>Batrachia</taxon>
        <taxon>Caudata</taxon>
        <taxon>Salamandroidea</taxon>
        <taxon>Salamandridae</taxon>
        <taxon>Pleurodelinae</taxon>
        <taxon>Pleurodeles</taxon>
    </lineage>
</organism>
<proteinExistence type="predicted"/>
<sequence length="83" mass="9170">SHPQRMMADSPKKRMGKQIILRGVCLLAVLRGLPLDVCLCSREGPKAPSSEMINTFTALDRICLDSSGTIRTQQIRLLHVQPA</sequence>
<reference evidence="1" key="1">
    <citation type="journal article" date="2022" name="bioRxiv">
        <title>Sequencing and chromosome-scale assembly of the giantPleurodeles waltlgenome.</title>
        <authorList>
            <person name="Brown T."/>
            <person name="Elewa A."/>
            <person name="Iarovenko S."/>
            <person name="Subramanian E."/>
            <person name="Araus A.J."/>
            <person name="Petzold A."/>
            <person name="Susuki M."/>
            <person name="Suzuki K.-i.T."/>
            <person name="Hayashi T."/>
            <person name="Toyoda A."/>
            <person name="Oliveira C."/>
            <person name="Osipova E."/>
            <person name="Leigh N.D."/>
            <person name="Simon A."/>
            <person name="Yun M.H."/>
        </authorList>
    </citation>
    <scope>NUCLEOTIDE SEQUENCE</scope>
    <source>
        <strain evidence="1">20211129_DDA</strain>
        <tissue evidence="1">Liver</tissue>
    </source>
</reference>
<comment type="caution">
    <text evidence="1">The sequence shown here is derived from an EMBL/GenBank/DDBJ whole genome shotgun (WGS) entry which is preliminary data.</text>
</comment>
<protein>
    <submittedName>
        <fullName evidence="1">Uncharacterized protein</fullName>
    </submittedName>
</protein>
<keyword evidence="2" id="KW-1185">Reference proteome</keyword>
<gene>
    <name evidence="1" type="ORF">NDU88_001190</name>
</gene>
<evidence type="ECO:0000313" key="2">
    <source>
        <dbReference type="Proteomes" id="UP001066276"/>
    </source>
</evidence>
<dbReference type="EMBL" id="JANPWB010000006">
    <property type="protein sequence ID" value="KAJ1175905.1"/>
    <property type="molecule type" value="Genomic_DNA"/>
</dbReference>
<dbReference type="Proteomes" id="UP001066276">
    <property type="component" value="Chromosome 3_2"/>
</dbReference>
<evidence type="ECO:0000313" key="1">
    <source>
        <dbReference type="EMBL" id="KAJ1175905.1"/>
    </source>
</evidence>
<feature type="non-terminal residue" evidence="1">
    <location>
        <position position="83"/>
    </location>
</feature>
<accession>A0AAV7TI25</accession>
<dbReference type="AlphaFoldDB" id="A0AAV7TI25"/>
<feature type="non-terminal residue" evidence="1">
    <location>
        <position position="1"/>
    </location>
</feature>
<name>A0AAV7TI25_PLEWA</name>